<dbReference type="Proteomes" id="UP000593567">
    <property type="component" value="Unassembled WGS sequence"/>
</dbReference>
<evidence type="ECO:0000313" key="1">
    <source>
        <dbReference type="EMBL" id="KAF6030093.1"/>
    </source>
</evidence>
<accession>A0A7J7JVW5</accession>
<dbReference type="AlphaFoldDB" id="A0A7J7JVW5"/>
<protein>
    <submittedName>
        <fullName evidence="1">Uncharacterized protein</fullName>
    </submittedName>
</protein>
<keyword evidence="2" id="KW-1185">Reference proteome</keyword>
<gene>
    <name evidence="1" type="ORF">EB796_011594</name>
</gene>
<sequence length="77" mass="8110">MNKIQPSIGGKLLMLSSNGNIVETGINISDIITTHNIDNYAIPKLQGAVGDKLVLSTSDGDITESSESLPVFSSYSV</sequence>
<proteinExistence type="predicted"/>
<dbReference type="EMBL" id="VXIV02001756">
    <property type="protein sequence ID" value="KAF6030093.1"/>
    <property type="molecule type" value="Genomic_DNA"/>
</dbReference>
<comment type="caution">
    <text evidence="1">The sequence shown here is derived from an EMBL/GenBank/DDBJ whole genome shotgun (WGS) entry which is preliminary data.</text>
</comment>
<organism evidence="1 2">
    <name type="scientific">Bugula neritina</name>
    <name type="common">Brown bryozoan</name>
    <name type="synonym">Sertularia neritina</name>
    <dbReference type="NCBI Taxonomy" id="10212"/>
    <lineage>
        <taxon>Eukaryota</taxon>
        <taxon>Metazoa</taxon>
        <taxon>Spiralia</taxon>
        <taxon>Lophotrochozoa</taxon>
        <taxon>Bryozoa</taxon>
        <taxon>Gymnolaemata</taxon>
        <taxon>Cheilostomatida</taxon>
        <taxon>Flustrina</taxon>
        <taxon>Buguloidea</taxon>
        <taxon>Bugulidae</taxon>
        <taxon>Bugula</taxon>
    </lineage>
</organism>
<name>A0A7J7JVW5_BUGNE</name>
<reference evidence="1" key="1">
    <citation type="submission" date="2020-06" db="EMBL/GenBank/DDBJ databases">
        <title>Draft genome of Bugula neritina, a colonial animal packing powerful symbionts and potential medicines.</title>
        <authorList>
            <person name="Rayko M."/>
        </authorList>
    </citation>
    <scope>NUCLEOTIDE SEQUENCE [LARGE SCALE GENOMIC DNA]</scope>
    <source>
        <strain evidence="1">Kwan_BN1</strain>
    </source>
</reference>
<evidence type="ECO:0000313" key="2">
    <source>
        <dbReference type="Proteomes" id="UP000593567"/>
    </source>
</evidence>